<reference evidence="9" key="1">
    <citation type="submission" date="2024-03" db="EMBL/GenBank/DDBJ databases">
        <title>WGS assembly of Saponaria officinalis var. Norfolk2.</title>
        <authorList>
            <person name="Jenkins J."/>
            <person name="Shu S."/>
            <person name="Grimwood J."/>
            <person name="Barry K."/>
            <person name="Goodstein D."/>
            <person name="Schmutz J."/>
            <person name="Leebens-Mack J."/>
            <person name="Osbourn A."/>
        </authorList>
    </citation>
    <scope>NUCLEOTIDE SEQUENCE [LARGE SCALE GENOMIC DNA]</scope>
    <source>
        <strain evidence="9">JIC</strain>
    </source>
</reference>
<dbReference type="Proteomes" id="UP001443914">
    <property type="component" value="Unassembled WGS sequence"/>
</dbReference>
<feature type="compositionally biased region" description="Polar residues" evidence="6">
    <location>
        <begin position="203"/>
        <end position="213"/>
    </location>
</feature>
<keyword evidence="2 7" id="KW-0812">Transmembrane</keyword>
<feature type="compositionally biased region" description="Polar residues" evidence="6">
    <location>
        <begin position="509"/>
        <end position="537"/>
    </location>
</feature>
<feature type="coiled-coil region" evidence="5">
    <location>
        <begin position="380"/>
        <end position="446"/>
    </location>
</feature>
<evidence type="ECO:0000313" key="10">
    <source>
        <dbReference type="Proteomes" id="UP001443914"/>
    </source>
</evidence>
<feature type="transmembrane region" description="Helical" evidence="7">
    <location>
        <begin position="21"/>
        <end position="45"/>
    </location>
</feature>
<dbReference type="InterPro" id="IPR007656">
    <property type="entry name" value="GTD-bd"/>
</dbReference>
<feature type="domain" description="GTD-binding" evidence="8">
    <location>
        <begin position="346"/>
        <end position="444"/>
    </location>
</feature>
<comment type="caution">
    <text evidence="9">The sequence shown here is derived from an EMBL/GenBank/DDBJ whole genome shotgun (WGS) entry which is preliminary data.</text>
</comment>
<feature type="compositionally biased region" description="Basic and acidic residues" evidence="6">
    <location>
        <begin position="485"/>
        <end position="508"/>
    </location>
</feature>
<evidence type="ECO:0000256" key="1">
    <source>
        <dbReference type="ARBA" id="ARBA00004167"/>
    </source>
</evidence>
<protein>
    <recommendedName>
        <fullName evidence="8">GTD-binding domain-containing protein</fullName>
    </recommendedName>
</protein>
<dbReference type="GO" id="GO:0080115">
    <property type="term" value="F:myosin XI tail binding"/>
    <property type="evidence" value="ECO:0007669"/>
    <property type="project" value="UniProtKB-ARBA"/>
</dbReference>
<evidence type="ECO:0000256" key="5">
    <source>
        <dbReference type="SAM" id="Coils"/>
    </source>
</evidence>
<comment type="subcellular location">
    <subcellularLocation>
        <location evidence="1">Membrane</location>
        <topology evidence="1">Single-pass membrane protein</topology>
    </subcellularLocation>
</comment>
<evidence type="ECO:0000313" key="9">
    <source>
        <dbReference type="EMBL" id="KAK9684637.1"/>
    </source>
</evidence>
<evidence type="ECO:0000256" key="4">
    <source>
        <dbReference type="ARBA" id="ARBA00023136"/>
    </source>
</evidence>
<feature type="region of interest" description="Disordered" evidence="6">
    <location>
        <begin position="246"/>
        <end position="286"/>
    </location>
</feature>
<dbReference type="Pfam" id="PF04576">
    <property type="entry name" value="Zein-binding"/>
    <property type="match status" value="1"/>
</dbReference>
<name>A0AAW1I5P9_SAPOF</name>
<evidence type="ECO:0000256" key="3">
    <source>
        <dbReference type="ARBA" id="ARBA00022989"/>
    </source>
</evidence>
<keyword evidence="4 7" id="KW-0472">Membrane</keyword>
<evidence type="ECO:0000256" key="2">
    <source>
        <dbReference type="ARBA" id="ARBA00022692"/>
    </source>
</evidence>
<evidence type="ECO:0000256" key="6">
    <source>
        <dbReference type="SAM" id="MobiDB-lite"/>
    </source>
</evidence>
<gene>
    <name evidence="9" type="ORF">RND81_10G222000</name>
</gene>
<feature type="compositionally biased region" description="Acidic residues" evidence="6">
    <location>
        <begin position="538"/>
        <end position="549"/>
    </location>
</feature>
<dbReference type="GO" id="GO:0016020">
    <property type="term" value="C:membrane"/>
    <property type="evidence" value="ECO:0007669"/>
    <property type="project" value="UniProtKB-SubCell"/>
</dbReference>
<dbReference type="EMBL" id="JBDFQZ010000010">
    <property type="protein sequence ID" value="KAK9684637.1"/>
    <property type="molecule type" value="Genomic_DNA"/>
</dbReference>
<dbReference type="AlphaFoldDB" id="A0AAW1I5P9"/>
<sequence>MSYSGRAFRLFVEEELGKFPHFVIYAVLEWTLIGLLFLDGFLAFVSSEFADFFDLQAPCVLCTRIDHILTRNKSRYCYNETICEGHKKDLSSLAYCHVHQKLSDIRRMCEGCLLSFATDNNKSDNEAYKSLNGGINKDLGLFDDEMRARLKLQPYGTVEAAPGGEKPGNLVYCSCCGEPMKVKSSGYQKATNNNVANNTTFQRVPSRLSQQGPTPSPRAPFTSWRGDEARATLELSSIRCTELRMAEKGAPPEDEDKGNAMTPASKDDTKAATTALPPDQPEDFNLDEVGRTPTFARGNRFFNITDSAASSPRWANRMPRKSLLDRVELASDPVEAIAGNETNTEALLNRLKNQVRLDKKSLIALYMELDEERSASAVAANNAMAMITRLQAEKAAAQMEQLQYQRMMEEQAEYDQEAIQMLKEFLAKREEEIKDLEAELDLYRDRYGEPEITRGDQFERSQSFSSITEHGSPLFSIVATDTEMDLHEHGSDKSSRNGDDNDDYRDGDQSSSNYLEQERSYLSSQLSGLESRVNNSSTDDDAALPTDDEQAGKINN</sequence>
<keyword evidence="3 7" id="KW-1133">Transmembrane helix</keyword>
<proteinExistence type="predicted"/>
<organism evidence="9 10">
    <name type="scientific">Saponaria officinalis</name>
    <name type="common">Common soapwort</name>
    <name type="synonym">Lychnis saponaria</name>
    <dbReference type="NCBI Taxonomy" id="3572"/>
    <lineage>
        <taxon>Eukaryota</taxon>
        <taxon>Viridiplantae</taxon>
        <taxon>Streptophyta</taxon>
        <taxon>Embryophyta</taxon>
        <taxon>Tracheophyta</taxon>
        <taxon>Spermatophyta</taxon>
        <taxon>Magnoliopsida</taxon>
        <taxon>eudicotyledons</taxon>
        <taxon>Gunneridae</taxon>
        <taxon>Pentapetalae</taxon>
        <taxon>Caryophyllales</taxon>
        <taxon>Caryophyllaceae</taxon>
        <taxon>Caryophylleae</taxon>
        <taxon>Saponaria</taxon>
    </lineage>
</organism>
<dbReference type="PANTHER" id="PTHR31448">
    <property type="entry name" value="MYOSIN-BINDING PROTEIN 2"/>
    <property type="match status" value="1"/>
</dbReference>
<evidence type="ECO:0000256" key="7">
    <source>
        <dbReference type="SAM" id="Phobius"/>
    </source>
</evidence>
<keyword evidence="10" id="KW-1185">Reference proteome</keyword>
<evidence type="ECO:0000259" key="8">
    <source>
        <dbReference type="PROSITE" id="PS51775"/>
    </source>
</evidence>
<dbReference type="InterPro" id="IPR039306">
    <property type="entry name" value="MYOB"/>
</dbReference>
<dbReference type="PROSITE" id="PS51775">
    <property type="entry name" value="GTD_BINDING"/>
    <property type="match status" value="1"/>
</dbReference>
<keyword evidence="5" id="KW-0175">Coiled coil</keyword>
<feature type="region of interest" description="Disordered" evidence="6">
    <location>
        <begin position="485"/>
        <end position="556"/>
    </location>
</feature>
<accession>A0AAW1I5P9</accession>
<dbReference type="PANTHER" id="PTHR31448:SF9">
    <property type="entry name" value="MYOSIN-BINDING PROTEIN 6-RELATED"/>
    <property type="match status" value="1"/>
</dbReference>
<feature type="region of interest" description="Disordered" evidence="6">
    <location>
        <begin position="203"/>
        <end position="226"/>
    </location>
</feature>